<protein>
    <submittedName>
        <fullName evidence="2">Uncharacterized protein</fullName>
    </submittedName>
</protein>
<gene>
    <name evidence="2" type="ORF">HPB48_025978</name>
</gene>
<dbReference type="Proteomes" id="UP000821853">
    <property type="component" value="Unassembled WGS sequence"/>
</dbReference>
<dbReference type="PANTHER" id="PTHR37558:SF1">
    <property type="entry name" value="HTH CENPB-TYPE DOMAIN-CONTAINING PROTEIN"/>
    <property type="match status" value="1"/>
</dbReference>
<evidence type="ECO:0000256" key="1">
    <source>
        <dbReference type="SAM" id="MobiDB-lite"/>
    </source>
</evidence>
<dbReference type="VEuPathDB" id="VectorBase:HLOH_064825"/>
<feature type="region of interest" description="Disordered" evidence="1">
    <location>
        <begin position="117"/>
        <end position="147"/>
    </location>
</feature>
<dbReference type="AlphaFoldDB" id="A0A9J6H8E5"/>
<reference evidence="2 3" key="1">
    <citation type="journal article" date="2020" name="Cell">
        <title>Large-Scale Comparative Analyses of Tick Genomes Elucidate Their Genetic Diversity and Vector Capacities.</title>
        <authorList>
            <consortium name="Tick Genome and Microbiome Consortium (TIGMIC)"/>
            <person name="Jia N."/>
            <person name="Wang J."/>
            <person name="Shi W."/>
            <person name="Du L."/>
            <person name="Sun Y."/>
            <person name="Zhan W."/>
            <person name="Jiang J.F."/>
            <person name="Wang Q."/>
            <person name="Zhang B."/>
            <person name="Ji P."/>
            <person name="Bell-Sakyi L."/>
            <person name="Cui X.M."/>
            <person name="Yuan T.T."/>
            <person name="Jiang B.G."/>
            <person name="Yang W.F."/>
            <person name="Lam T.T."/>
            <person name="Chang Q.C."/>
            <person name="Ding S.J."/>
            <person name="Wang X.J."/>
            <person name="Zhu J.G."/>
            <person name="Ruan X.D."/>
            <person name="Zhao L."/>
            <person name="Wei J.T."/>
            <person name="Ye R.Z."/>
            <person name="Que T.C."/>
            <person name="Du C.H."/>
            <person name="Zhou Y.H."/>
            <person name="Cheng J.X."/>
            <person name="Dai P.F."/>
            <person name="Guo W.B."/>
            <person name="Han X.H."/>
            <person name="Huang E.J."/>
            <person name="Li L.F."/>
            <person name="Wei W."/>
            <person name="Gao Y.C."/>
            <person name="Liu J.Z."/>
            <person name="Shao H.Z."/>
            <person name="Wang X."/>
            <person name="Wang C.C."/>
            <person name="Yang T.C."/>
            <person name="Huo Q.B."/>
            <person name="Li W."/>
            <person name="Chen H.Y."/>
            <person name="Chen S.E."/>
            <person name="Zhou L.G."/>
            <person name="Ni X.B."/>
            <person name="Tian J.H."/>
            <person name="Sheng Y."/>
            <person name="Liu T."/>
            <person name="Pan Y.S."/>
            <person name="Xia L.Y."/>
            <person name="Li J."/>
            <person name="Zhao F."/>
            <person name="Cao W.C."/>
        </authorList>
    </citation>
    <scope>NUCLEOTIDE SEQUENCE [LARGE SCALE GENOMIC DNA]</scope>
    <source>
        <strain evidence="2">HaeL-2018</strain>
    </source>
</reference>
<proteinExistence type="predicted"/>
<feature type="compositionally biased region" description="Basic residues" evidence="1">
    <location>
        <begin position="119"/>
        <end position="129"/>
    </location>
</feature>
<comment type="caution">
    <text evidence="2">The sequence shown here is derived from an EMBL/GenBank/DDBJ whole genome shotgun (WGS) entry which is preliminary data.</text>
</comment>
<dbReference type="OrthoDB" id="6510063at2759"/>
<evidence type="ECO:0000313" key="2">
    <source>
        <dbReference type="EMBL" id="KAH9383998.1"/>
    </source>
</evidence>
<keyword evidence="3" id="KW-1185">Reference proteome</keyword>
<evidence type="ECO:0000313" key="3">
    <source>
        <dbReference type="Proteomes" id="UP000821853"/>
    </source>
</evidence>
<name>A0A9J6H8E5_HAELO</name>
<sequence length="278" mass="32082">MPTSACAALPAPPSQPLPNNSASRTRFALADDIAILLQVINFQPYTDPCRWTEIVEKLNKDLCRSYTVRSVKERVDLIAAQFLHNDRWNLQKSGTDEEYGERDWLFQQVVHLIKESGHRIKQPAKRPRKPLQALQVRPHDPPPQPSRCRTVTLPLAGSSQSAQREDALAYRDAESMAFFGDVLVEAAGPRQNAVVLDYLHTRDCQDMDRDAKRLALEERIISHKERKHQRRLRAKEREEDQRLRAEKLRLLAEERRQFPAQQEAQIKIMQALVDSLKK</sequence>
<feature type="region of interest" description="Disordered" evidence="1">
    <location>
        <begin position="1"/>
        <end position="22"/>
    </location>
</feature>
<organism evidence="2 3">
    <name type="scientific">Haemaphysalis longicornis</name>
    <name type="common">Bush tick</name>
    <dbReference type="NCBI Taxonomy" id="44386"/>
    <lineage>
        <taxon>Eukaryota</taxon>
        <taxon>Metazoa</taxon>
        <taxon>Ecdysozoa</taxon>
        <taxon>Arthropoda</taxon>
        <taxon>Chelicerata</taxon>
        <taxon>Arachnida</taxon>
        <taxon>Acari</taxon>
        <taxon>Parasitiformes</taxon>
        <taxon>Ixodida</taxon>
        <taxon>Ixodoidea</taxon>
        <taxon>Ixodidae</taxon>
        <taxon>Haemaphysalinae</taxon>
        <taxon>Haemaphysalis</taxon>
    </lineage>
</organism>
<dbReference type="PANTHER" id="PTHR37558">
    <property type="entry name" value="HTH CENPB-TYPE DOMAIN-CONTAINING PROTEIN"/>
    <property type="match status" value="1"/>
</dbReference>
<accession>A0A9J6H8E5</accession>
<dbReference type="EMBL" id="JABSTR010001393">
    <property type="protein sequence ID" value="KAH9383998.1"/>
    <property type="molecule type" value="Genomic_DNA"/>
</dbReference>